<dbReference type="PROSITE" id="PS50003">
    <property type="entry name" value="PH_DOMAIN"/>
    <property type="match status" value="1"/>
</dbReference>
<dbReference type="PROSITE" id="PS50238">
    <property type="entry name" value="RHOGAP"/>
    <property type="match status" value="1"/>
</dbReference>
<evidence type="ECO:0000313" key="8">
    <source>
        <dbReference type="RefSeq" id="XP_019055199.1"/>
    </source>
</evidence>
<dbReference type="STRING" id="4432.A0A1U8Q8U0"/>
<feature type="region of interest" description="Disordered" evidence="3">
    <location>
        <begin position="689"/>
        <end position="820"/>
    </location>
</feature>
<gene>
    <name evidence="7 8" type="primary">LOC104608599</name>
</gene>
<feature type="compositionally biased region" description="Polar residues" evidence="3">
    <location>
        <begin position="17"/>
        <end position="26"/>
    </location>
</feature>
<protein>
    <submittedName>
        <fullName evidence="7 8">Rho GTPase-activating protein REN1-like isoform X1</fullName>
    </submittedName>
</protein>
<feature type="compositionally biased region" description="Polar residues" evidence="3">
    <location>
        <begin position="485"/>
        <end position="499"/>
    </location>
</feature>
<dbReference type="OMA" id="VREDTCQ"/>
<proteinExistence type="predicted"/>
<evidence type="ECO:0000256" key="2">
    <source>
        <dbReference type="SAM" id="Coils"/>
    </source>
</evidence>
<dbReference type="GeneID" id="104608599"/>
<dbReference type="PANTHER" id="PTHR46265:SF2">
    <property type="entry name" value="RHO GTPASE-ACTIVATING PROTEIN 7"/>
    <property type="match status" value="1"/>
</dbReference>
<dbReference type="Gene3D" id="2.30.29.30">
    <property type="entry name" value="Pleckstrin-homology domain (PH domain)/Phosphotyrosine-binding domain (PTB)"/>
    <property type="match status" value="1"/>
</dbReference>
<dbReference type="Pfam" id="PF14389">
    <property type="entry name" value="Lzipper-MIP1"/>
    <property type="match status" value="1"/>
</dbReference>
<keyword evidence="1" id="KW-0343">GTPase activation</keyword>
<feature type="compositionally biased region" description="Basic and acidic residues" evidence="3">
    <location>
        <begin position="696"/>
        <end position="722"/>
    </location>
</feature>
<evidence type="ECO:0000313" key="7">
    <source>
        <dbReference type="RefSeq" id="XP_019055198.1"/>
    </source>
</evidence>
<feature type="region of interest" description="Disordered" evidence="3">
    <location>
        <begin position="892"/>
        <end position="911"/>
    </location>
</feature>
<dbReference type="GO" id="GO:0007165">
    <property type="term" value="P:signal transduction"/>
    <property type="evidence" value="ECO:0007669"/>
    <property type="project" value="InterPro"/>
</dbReference>
<keyword evidence="2" id="KW-0175">Coiled coil</keyword>
<evidence type="ECO:0000259" key="4">
    <source>
        <dbReference type="PROSITE" id="PS50003"/>
    </source>
</evidence>
<evidence type="ECO:0000256" key="3">
    <source>
        <dbReference type="SAM" id="MobiDB-lite"/>
    </source>
</evidence>
<feature type="region of interest" description="Disordered" evidence="3">
    <location>
        <begin position="524"/>
        <end position="543"/>
    </location>
</feature>
<dbReference type="GO" id="GO:0005096">
    <property type="term" value="F:GTPase activator activity"/>
    <property type="evidence" value="ECO:0007669"/>
    <property type="project" value="UniProtKB-KW"/>
</dbReference>
<dbReference type="InterPro" id="IPR008936">
    <property type="entry name" value="Rho_GTPase_activation_prot"/>
</dbReference>
<feature type="region of interest" description="Disordered" evidence="3">
    <location>
        <begin position="382"/>
        <end position="506"/>
    </location>
</feature>
<feature type="compositionally biased region" description="Acidic residues" evidence="3">
    <location>
        <begin position="394"/>
        <end position="412"/>
    </location>
</feature>
<dbReference type="Gene3D" id="1.10.555.10">
    <property type="entry name" value="Rho GTPase activation protein"/>
    <property type="match status" value="1"/>
</dbReference>
<feature type="compositionally biased region" description="Basic and acidic residues" evidence="3">
    <location>
        <begin position="442"/>
        <end position="456"/>
    </location>
</feature>
<feature type="compositionally biased region" description="Polar residues" evidence="3">
    <location>
        <begin position="526"/>
        <end position="539"/>
    </location>
</feature>
<feature type="compositionally biased region" description="Polar residues" evidence="3">
    <location>
        <begin position="800"/>
        <end position="820"/>
    </location>
</feature>
<dbReference type="Pfam" id="PF00169">
    <property type="entry name" value="PH"/>
    <property type="match status" value="1"/>
</dbReference>
<accession>A0A1U8Q8U0</accession>
<dbReference type="SMART" id="SM00233">
    <property type="entry name" value="PH"/>
    <property type="match status" value="1"/>
</dbReference>
<dbReference type="InterPro" id="IPR052799">
    <property type="entry name" value="Rho_GAP_Regulators"/>
</dbReference>
<name>A0A1U8Q8U0_NELNU</name>
<dbReference type="AlphaFoldDB" id="A0A1U8Q8U0"/>
<dbReference type="SUPFAM" id="SSF48350">
    <property type="entry name" value="GTPase activation domain, GAP"/>
    <property type="match status" value="1"/>
</dbReference>
<feature type="compositionally biased region" description="Polar residues" evidence="3">
    <location>
        <begin position="1"/>
        <end position="10"/>
    </location>
</feature>
<feature type="compositionally biased region" description="Polar residues" evidence="3">
    <location>
        <begin position="749"/>
        <end position="767"/>
    </location>
</feature>
<dbReference type="OrthoDB" id="2157866at2759"/>
<dbReference type="Proteomes" id="UP000189703">
    <property type="component" value="Unplaced"/>
</dbReference>
<dbReference type="RefSeq" id="XP_019055198.1">
    <property type="nucleotide sequence ID" value="XM_019199653.1"/>
</dbReference>
<dbReference type="RefSeq" id="XP_019055199.1">
    <property type="nucleotide sequence ID" value="XM_019199654.1"/>
</dbReference>
<sequence length="911" mass="99478">MATRNADSSQGDGGPTSAPSGPTSRPGNVVFKSGPLFISSKGIGWTSWKKRWFVLTRTSLVFFRSDPSLVSQKGSEVNLTLGGIDLNNSGSVVVRADKKLLTVLFPDGRDGRTFTLKAETTEDLYEWKAALENALSQAPSATMGQNGIFRNDPADSVDGEQGKDRNPAKSSVIGRPVLFALEDVDGTPSFLEKALQFIEEHGVKVEGILRQAADVDDVERRIQEYEQGKTEFSPDEDAHVIGDCIKYILREIPSYPVPASCCNALLDACRTEPGAKVDAMREAICNTFPEPNRRLLQRILTMMQRVASHKSENRMSLSAVAACMAPLLLRPLLAGDCELESDFSLGGDGSVQLMQAAAAANHAQAIVITLLEEYDNIFEDDQLEDGSISSELYSDMEDGSDYEEQSDDDGTVEDGGFHDSQHGNREDDPEHASSETSSEHSSNGDDKVSEGSELHSKPSLSSEYLEVQQKTSNGPQDSLPKHDNVQSSDNLQNSSNTSAVVHADSESLEDIPALNAINESIDHSHSSITKTQNKQNETVLGSKRRTLFGRTPARKNVSMESFDYVIEDEEIVIQRLEDTKTELQNKIAKEAKENAILQESLERRKKALHERRLALEQDVARLQEQLQRERDLRASLEAGLDKPMGHSNVSVNLDKMQKVADPLVQLNQQEQNHGSVSGSCYEHQLASNHQASLTGRQKDAEMQETEHLHERSTKSEDTDLVRTDSSNMKIQGLPSVTNKQLPQMVKLDSASSSNTKSVGVPSTSSTIGPHVAGNAASSNPKKSRANDENINMVGEDCDNMKSQDLPSSSNKQQPQKHQLDTTIQNSIKSIGAFGSSIGDVIGSIASNAKKSGARGELQQVIVPASNALTKLTTRLNFLKERRIQIANELKILEKSQGSEGQPLGPPKTNPR</sequence>
<keyword evidence="6" id="KW-1185">Reference proteome</keyword>
<dbReference type="SMART" id="SM00324">
    <property type="entry name" value="RhoGAP"/>
    <property type="match status" value="1"/>
</dbReference>
<evidence type="ECO:0000313" key="6">
    <source>
        <dbReference type="Proteomes" id="UP000189703"/>
    </source>
</evidence>
<dbReference type="InterPro" id="IPR025757">
    <property type="entry name" value="MIP1_Leuzipper"/>
</dbReference>
<evidence type="ECO:0000259" key="5">
    <source>
        <dbReference type="PROSITE" id="PS50238"/>
    </source>
</evidence>
<reference evidence="7 8" key="1">
    <citation type="submission" date="2025-04" db="UniProtKB">
        <authorList>
            <consortium name="RefSeq"/>
        </authorList>
    </citation>
    <scope>IDENTIFICATION</scope>
</reference>
<dbReference type="SUPFAM" id="SSF50729">
    <property type="entry name" value="PH domain-like"/>
    <property type="match status" value="1"/>
</dbReference>
<feature type="compositionally biased region" description="Basic and acidic residues" evidence="3">
    <location>
        <begin position="415"/>
        <end position="433"/>
    </location>
</feature>
<dbReference type="CDD" id="cd00159">
    <property type="entry name" value="RhoGAP"/>
    <property type="match status" value="1"/>
</dbReference>
<feature type="coiled-coil region" evidence="2">
    <location>
        <begin position="566"/>
        <end position="639"/>
    </location>
</feature>
<feature type="compositionally biased region" description="Polar residues" evidence="3">
    <location>
        <begin position="458"/>
        <end position="476"/>
    </location>
</feature>
<dbReference type="CDD" id="cd00821">
    <property type="entry name" value="PH"/>
    <property type="match status" value="1"/>
</dbReference>
<feature type="domain" description="Rho-GAP" evidence="5">
    <location>
        <begin position="179"/>
        <end position="378"/>
    </location>
</feature>
<dbReference type="InterPro" id="IPR000198">
    <property type="entry name" value="RhoGAP_dom"/>
</dbReference>
<dbReference type="InterPro" id="IPR001849">
    <property type="entry name" value="PH_domain"/>
</dbReference>
<feature type="domain" description="PH" evidence="4">
    <location>
        <begin position="29"/>
        <end position="136"/>
    </location>
</feature>
<feature type="region of interest" description="Disordered" evidence="3">
    <location>
        <begin position="142"/>
        <end position="169"/>
    </location>
</feature>
<feature type="region of interest" description="Disordered" evidence="3">
    <location>
        <begin position="1"/>
        <end position="26"/>
    </location>
</feature>
<dbReference type="InterPro" id="IPR011993">
    <property type="entry name" value="PH-like_dom_sf"/>
</dbReference>
<organism evidence="6 7">
    <name type="scientific">Nelumbo nucifera</name>
    <name type="common">Sacred lotus</name>
    <dbReference type="NCBI Taxonomy" id="4432"/>
    <lineage>
        <taxon>Eukaryota</taxon>
        <taxon>Viridiplantae</taxon>
        <taxon>Streptophyta</taxon>
        <taxon>Embryophyta</taxon>
        <taxon>Tracheophyta</taxon>
        <taxon>Spermatophyta</taxon>
        <taxon>Magnoliopsida</taxon>
        <taxon>Proteales</taxon>
        <taxon>Nelumbonaceae</taxon>
        <taxon>Nelumbo</taxon>
    </lineage>
</organism>
<dbReference type="PANTHER" id="PTHR46265">
    <property type="entry name" value="RHO GTPASE-ACTIVATING PROTEIN 7"/>
    <property type="match status" value="1"/>
</dbReference>
<evidence type="ECO:0000256" key="1">
    <source>
        <dbReference type="ARBA" id="ARBA00022468"/>
    </source>
</evidence>
<feature type="compositionally biased region" description="Polar residues" evidence="3">
    <location>
        <begin position="723"/>
        <end position="741"/>
    </location>
</feature>
<dbReference type="Pfam" id="PF00620">
    <property type="entry name" value="RhoGAP"/>
    <property type="match status" value="1"/>
</dbReference>